<organism evidence="1 2">
    <name type="scientific">Irpex rosettiformis</name>
    <dbReference type="NCBI Taxonomy" id="378272"/>
    <lineage>
        <taxon>Eukaryota</taxon>
        <taxon>Fungi</taxon>
        <taxon>Dikarya</taxon>
        <taxon>Basidiomycota</taxon>
        <taxon>Agaricomycotina</taxon>
        <taxon>Agaricomycetes</taxon>
        <taxon>Polyporales</taxon>
        <taxon>Irpicaceae</taxon>
        <taxon>Irpex</taxon>
    </lineage>
</organism>
<evidence type="ECO:0000313" key="1">
    <source>
        <dbReference type="EMBL" id="KAI0088806.1"/>
    </source>
</evidence>
<comment type="caution">
    <text evidence="1">The sequence shown here is derived from an EMBL/GenBank/DDBJ whole genome shotgun (WGS) entry which is preliminary data.</text>
</comment>
<evidence type="ECO:0000313" key="2">
    <source>
        <dbReference type="Proteomes" id="UP001055072"/>
    </source>
</evidence>
<reference evidence="1" key="1">
    <citation type="journal article" date="2021" name="Environ. Microbiol.">
        <title>Gene family expansions and transcriptome signatures uncover fungal adaptations to wood decay.</title>
        <authorList>
            <person name="Hage H."/>
            <person name="Miyauchi S."/>
            <person name="Viragh M."/>
            <person name="Drula E."/>
            <person name="Min B."/>
            <person name="Chaduli D."/>
            <person name="Navarro D."/>
            <person name="Favel A."/>
            <person name="Norest M."/>
            <person name="Lesage-Meessen L."/>
            <person name="Balint B."/>
            <person name="Merenyi Z."/>
            <person name="de Eugenio L."/>
            <person name="Morin E."/>
            <person name="Martinez A.T."/>
            <person name="Baldrian P."/>
            <person name="Stursova M."/>
            <person name="Martinez M.J."/>
            <person name="Novotny C."/>
            <person name="Magnuson J.K."/>
            <person name="Spatafora J.W."/>
            <person name="Maurice S."/>
            <person name="Pangilinan J."/>
            <person name="Andreopoulos W."/>
            <person name="LaButti K."/>
            <person name="Hundley H."/>
            <person name="Na H."/>
            <person name="Kuo A."/>
            <person name="Barry K."/>
            <person name="Lipzen A."/>
            <person name="Henrissat B."/>
            <person name="Riley R."/>
            <person name="Ahrendt S."/>
            <person name="Nagy L.G."/>
            <person name="Grigoriev I.V."/>
            <person name="Martin F."/>
            <person name="Rosso M.N."/>
        </authorList>
    </citation>
    <scope>NUCLEOTIDE SEQUENCE</scope>
    <source>
        <strain evidence="1">CBS 384.51</strain>
    </source>
</reference>
<accession>A0ACB8U3F0</accession>
<sequence>MASPSPSQSGSQGSGSGSASPSTTSIPASAPAGLITITQPPQTATSYYKIASGEVITFAWNTSYVLVQPTSLTLSAICDNGNTYPVGPTNGHILGTASSVTWDLWSYQQNNPQTPLAQQMCTLHIWGDQGPGVQRSPGVISENNQLQFAMYSPQAYTPLINWTCPQCNTNASLSDYATHPASLSLLVTIVVMFLSGWHLLRMADH</sequence>
<dbReference type="Proteomes" id="UP001055072">
    <property type="component" value="Unassembled WGS sequence"/>
</dbReference>
<gene>
    <name evidence="1" type="ORF">BDY19DRAFT_890596</name>
</gene>
<protein>
    <submittedName>
        <fullName evidence="1">Uncharacterized protein</fullName>
    </submittedName>
</protein>
<dbReference type="EMBL" id="MU274912">
    <property type="protein sequence ID" value="KAI0088806.1"/>
    <property type="molecule type" value="Genomic_DNA"/>
</dbReference>
<name>A0ACB8U3F0_9APHY</name>
<keyword evidence="2" id="KW-1185">Reference proteome</keyword>
<proteinExistence type="predicted"/>